<dbReference type="CDD" id="cd00610">
    <property type="entry name" value="OAT_like"/>
    <property type="match status" value="1"/>
</dbReference>
<dbReference type="PROSITE" id="PS00600">
    <property type="entry name" value="AA_TRANSFER_CLASS_3"/>
    <property type="match status" value="1"/>
</dbReference>
<dbReference type="HOGENOM" id="CLU_010757_1_2_11"/>
<dbReference type="Gene3D" id="3.90.1200.10">
    <property type="match status" value="1"/>
</dbReference>
<gene>
    <name evidence="6" type="ORF">J2Z30_008565</name>
    <name evidence="5" type="ORF">SIRAN9526</name>
</gene>
<comment type="similarity">
    <text evidence="1">Belongs to the class-III pyridoxal-phosphate-dependent aminotransferase family.</text>
</comment>
<evidence type="ECO:0000256" key="3">
    <source>
        <dbReference type="SAM" id="MobiDB-lite"/>
    </source>
</evidence>
<dbReference type="SUPFAM" id="SSF56112">
    <property type="entry name" value="Protein kinase-like (PK-like)"/>
    <property type="match status" value="1"/>
</dbReference>
<keyword evidence="5" id="KW-0808">Transferase</keyword>
<dbReference type="InterPro" id="IPR015424">
    <property type="entry name" value="PyrdxlP-dep_Trfase"/>
</dbReference>
<name>A0A061A3X9_9ACTN</name>
<keyword evidence="7" id="KW-1185">Reference proteome</keyword>
<evidence type="ECO:0000313" key="6">
    <source>
        <dbReference type="EMBL" id="MBP2067499.1"/>
    </source>
</evidence>
<evidence type="ECO:0000256" key="1">
    <source>
        <dbReference type="ARBA" id="ARBA00008954"/>
    </source>
</evidence>
<dbReference type="GO" id="GO:0008483">
    <property type="term" value="F:transaminase activity"/>
    <property type="evidence" value="ECO:0007669"/>
    <property type="project" value="UniProtKB-KW"/>
</dbReference>
<dbReference type="RefSeq" id="WP_044580259.1">
    <property type="nucleotide sequence ID" value="NZ_BAABDR010000023.1"/>
</dbReference>
<feature type="region of interest" description="Disordered" evidence="3">
    <location>
        <begin position="1"/>
        <end position="20"/>
    </location>
</feature>
<dbReference type="InterPro" id="IPR015422">
    <property type="entry name" value="PyrdxlP-dep_Trfase_small"/>
</dbReference>
<dbReference type="AlphaFoldDB" id="A0A061A3X9"/>
<sequence length="1014" mass="108952">MTSAAPFDADRQSDSPAVPTLPVSVLERVLEGHYGLTVTGHEPLGGEIDQNFKVVDGSGHPRFVRVTHAGPDSAELRWQNSLLLHLARTAPELPVPQLVPTTSGALQSGVEHEGQAYTVRVMTWMPGLVMADIGHHPPGLLRELGVMAGRLSLGLSGMDGPDSLAEHDWDMRRASEVIDGALPSVSDRNDVTEVRRIMSWYDGIRPALATLPHSVVHQDLNDANVLADTDETGTLRISGIVDVGDAMFSVRATELAVAAGYAMVRKDDPLAAATEVVAGFQSILPLTAEELAVVYPLAAARLCMNAVTWNRRIAESGSDYGRTRMRHTWPTIRKLARIPPELAEAAFRAACSLPTAEASPAAEALGAALTGLFADAVHIDARPAADLYDELDWDDRAAVRDAVDTRRGHRPGVLGHLEPSLLWAGQRAPGPHEPATIRVGTTVLLAAGTELLSPGHGVVESAPTDERPLVLRHDGDDSASFTLWWHLDSPRLPGETVKAGEAVGTVREGDVEPGLGAGVQIQMLSSAHLAAFPPPRRVAPSQRAAWRRLTSDPTPGLGRVPEPDREPTVDDVLAIRSRHIARSQRNYYARPMNLVRGRDVWFYDEDGLGYLDSLNNVTHVGHAEPRVTAAALRQMRKLNTNSRFVYPQIAGYVEKLTATLPDALEVVFLVCSGSEANDLALRIARQVTGRRHVVNIDGAYHGNTGVVTGISPNRYKGPGGQGAPPTTHEVAIPDRYRGAYGYDDPDAGGKYARDAARVIERIDSDGRRPAAFIAESLMGSAGNIVFPDGYLAGAFAAARQAGALCISDEVQVGVGRLGPWWGFELQGVVPDIVTMGKPLGNGHPLAAVVTTREIADAFDTGMKYFNTFGGNPVSCAIGEAVLDIVERDGLRAHATEVGDYFARSLRQLQETQPLIGDVRARGLYLGVELVRDRATKKPATAEAFQVTELMKERGTVVFPNGVHDNVLKIKPPMTFRREHVDLYVEALAEVLSLPGLSMSEAAVGAGPGTTFPKK</sequence>
<dbReference type="InterPro" id="IPR015421">
    <property type="entry name" value="PyrdxlP-dep_Trfase_major"/>
</dbReference>
<dbReference type="EMBL" id="JAGGLR010000031">
    <property type="protein sequence ID" value="MBP2067499.1"/>
    <property type="molecule type" value="Genomic_DNA"/>
</dbReference>
<dbReference type="GO" id="GO:0030170">
    <property type="term" value="F:pyridoxal phosphate binding"/>
    <property type="evidence" value="ECO:0007669"/>
    <property type="project" value="InterPro"/>
</dbReference>
<proteinExistence type="inferred from homology"/>
<dbReference type="InterPro" id="IPR011009">
    <property type="entry name" value="Kinase-like_dom_sf"/>
</dbReference>
<feature type="domain" description="Aminoglycoside phosphotransferase" evidence="4">
    <location>
        <begin position="44"/>
        <end position="274"/>
    </location>
</feature>
<evidence type="ECO:0000256" key="2">
    <source>
        <dbReference type="ARBA" id="ARBA00022898"/>
    </source>
</evidence>
<evidence type="ECO:0000259" key="4">
    <source>
        <dbReference type="Pfam" id="PF01636"/>
    </source>
</evidence>
<protein>
    <submittedName>
        <fullName evidence="6">4-aminobutyrate aminotransferase-like enzyme/Ser/Thr protein kinase RdoA (MazF antagonist)</fullName>
    </submittedName>
    <submittedName>
        <fullName evidence="5">Aminotransferase class-III</fullName>
    </submittedName>
</protein>
<evidence type="ECO:0000313" key="7">
    <source>
        <dbReference type="Proteomes" id="UP000756710"/>
    </source>
</evidence>
<dbReference type="Pfam" id="PF01636">
    <property type="entry name" value="APH"/>
    <property type="match status" value="1"/>
</dbReference>
<dbReference type="InterPro" id="IPR002575">
    <property type="entry name" value="Aminoglycoside_PTrfase"/>
</dbReference>
<dbReference type="Proteomes" id="UP000756710">
    <property type="component" value="Unassembled WGS sequence"/>
</dbReference>
<dbReference type="PANTHER" id="PTHR45688:SF13">
    <property type="entry name" value="ALANINE--GLYOXYLATE AMINOTRANSFERASE 2-LIKE"/>
    <property type="match status" value="1"/>
</dbReference>
<evidence type="ECO:0000313" key="5">
    <source>
        <dbReference type="EMBL" id="CDR17540.1"/>
    </source>
</evidence>
<keyword evidence="2" id="KW-0663">Pyridoxal phosphate</keyword>
<keyword evidence="5" id="KW-0032">Aminotransferase</keyword>
<dbReference type="EMBL" id="LK022848">
    <property type="protein sequence ID" value="CDR17540.1"/>
    <property type="molecule type" value="Genomic_DNA"/>
</dbReference>
<dbReference type="InterPro" id="IPR049704">
    <property type="entry name" value="Aminotrans_3_PPA_site"/>
</dbReference>
<reference evidence="6 7" key="2">
    <citation type="submission" date="2021-03" db="EMBL/GenBank/DDBJ databases">
        <title>Genomic Encyclopedia of Type Strains, Phase IV (KMG-IV): sequencing the most valuable type-strain genomes for metagenomic binning, comparative biology and taxonomic classification.</title>
        <authorList>
            <person name="Goeker M."/>
        </authorList>
    </citation>
    <scope>NUCLEOTIDE SEQUENCE [LARGE SCALE GENOMIC DNA]</scope>
    <source>
        <strain evidence="6 7">DSM 41954</strain>
    </source>
</reference>
<dbReference type="Gene3D" id="3.90.1150.10">
    <property type="entry name" value="Aspartate Aminotransferase, domain 1"/>
    <property type="match status" value="1"/>
</dbReference>
<accession>A0A061A3X9</accession>
<dbReference type="PANTHER" id="PTHR45688">
    <property type="match status" value="1"/>
</dbReference>
<reference evidence="5" key="1">
    <citation type="submission" date="2014-05" db="EMBL/GenBank/DDBJ databases">
        <authorList>
            <person name="Horn Fabian"/>
        </authorList>
    </citation>
    <scope>NUCLEOTIDE SEQUENCE</scope>
</reference>
<dbReference type="Gene3D" id="3.40.640.10">
    <property type="entry name" value="Type I PLP-dependent aspartate aminotransferase-like (Major domain)"/>
    <property type="match status" value="1"/>
</dbReference>
<organism evidence="5">
    <name type="scientific">Streptomyces iranensis</name>
    <dbReference type="NCBI Taxonomy" id="576784"/>
    <lineage>
        <taxon>Bacteria</taxon>
        <taxon>Bacillati</taxon>
        <taxon>Actinomycetota</taxon>
        <taxon>Actinomycetes</taxon>
        <taxon>Kitasatosporales</taxon>
        <taxon>Streptomycetaceae</taxon>
        <taxon>Streptomyces</taxon>
        <taxon>Streptomyces violaceusniger group</taxon>
    </lineage>
</organism>
<dbReference type="Pfam" id="PF00202">
    <property type="entry name" value="Aminotran_3"/>
    <property type="match status" value="1"/>
</dbReference>
<dbReference type="SUPFAM" id="SSF53383">
    <property type="entry name" value="PLP-dependent transferases"/>
    <property type="match status" value="1"/>
</dbReference>
<dbReference type="InterPro" id="IPR005814">
    <property type="entry name" value="Aminotrans_3"/>
</dbReference>